<dbReference type="AlphaFoldDB" id="A0A8A4TSP3"/>
<accession>A0A8A4TSP3</accession>
<evidence type="ECO:0000313" key="3">
    <source>
        <dbReference type="Proteomes" id="UP000663929"/>
    </source>
</evidence>
<dbReference type="SUPFAM" id="SSF63829">
    <property type="entry name" value="Calcium-dependent phosphotriesterase"/>
    <property type="match status" value="1"/>
</dbReference>
<protein>
    <submittedName>
        <fullName evidence="2">Uncharacterized protein</fullName>
    </submittedName>
</protein>
<name>A0A8A4TSP3_SULCO</name>
<keyword evidence="3" id="KW-1185">Reference proteome</keyword>
<sequence length="381" mass="42873">MKPLIRGPRITCHRLSLIFFTLVIVSCSGPAPKPEPLLVDGTSAPPEQVRKEEPTADSSPSETPQPATTPRFTLEEIPTREVVLDRRPSQLPFTPGGLRFQMSSAFSSARTLKPIGGAAWGPNGHLYLTFPKQRTVVRFSVPRYDLTFFGSGSYGGKGESITRPDRLDWFDGLAHLTDDQKGQTLIYSPDFALQTVYQSAGVPPVPGPQNQYLLRADDRPDMFFRVDEHNKPVQAYSVPAMPNETIEGRKLVFDPLPNWQIVAGKRNAHAVYRYEPKGRVEIIYNLDLSFFFGDAASQVSLGARLHDLAFRDDMYWLLLDHENQRSDNLSYMMVFGQASELLGFWEIPLDADVFDMNDSMLVFANRELGQALTYNRRNNTP</sequence>
<gene>
    <name evidence="2" type="ORF">J3U87_06270</name>
</gene>
<dbReference type="PROSITE" id="PS51257">
    <property type="entry name" value="PROKAR_LIPOPROTEIN"/>
    <property type="match status" value="1"/>
</dbReference>
<feature type="region of interest" description="Disordered" evidence="1">
    <location>
        <begin position="36"/>
        <end position="72"/>
    </location>
</feature>
<dbReference type="RefSeq" id="WP_237382171.1">
    <property type="nucleotide sequence ID" value="NZ_CP071793.1"/>
</dbReference>
<evidence type="ECO:0000256" key="1">
    <source>
        <dbReference type="SAM" id="MobiDB-lite"/>
    </source>
</evidence>
<proteinExistence type="predicted"/>
<feature type="compositionally biased region" description="Polar residues" evidence="1">
    <location>
        <begin position="56"/>
        <end position="71"/>
    </location>
</feature>
<dbReference type="KEGG" id="scor:J3U87_06270"/>
<dbReference type="EMBL" id="CP071793">
    <property type="protein sequence ID" value="QTD52061.1"/>
    <property type="molecule type" value="Genomic_DNA"/>
</dbReference>
<dbReference type="Proteomes" id="UP000663929">
    <property type="component" value="Chromosome"/>
</dbReference>
<evidence type="ECO:0000313" key="2">
    <source>
        <dbReference type="EMBL" id="QTD52061.1"/>
    </source>
</evidence>
<organism evidence="2 3">
    <name type="scientific">Sulfidibacter corallicola</name>
    <dbReference type="NCBI Taxonomy" id="2818388"/>
    <lineage>
        <taxon>Bacteria</taxon>
        <taxon>Pseudomonadati</taxon>
        <taxon>Acidobacteriota</taxon>
        <taxon>Holophagae</taxon>
        <taxon>Acanthopleuribacterales</taxon>
        <taxon>Acanthopleuribacteraceae</taxon>
        <taxon>Sulfidibacter</taxon>
    </lineage>
</organism>
<reference evidence="2" key="1">
    <citation type="submission" date="2021-03" db="EMBL/GenBank/DDBJ databases">
        <title>Acanthopleuribacteraceae sp. M133.</title>
        <authorList>
            <person name="Wang G."/>
        </authorList>
    </citation>
    <scope>NUCLEOTIDE SEQUENCE</scope>
    <source>
        <strain evidence="2">M133</strain>
    </source>
</reference>